<dbReference type="AlphaFoldDB" id="A0A9E6SV12"/>
<dbReference type="PANTHER" id="PTHR21180">
    <property type="entry name" value="ENDONUCLEASE/EXONUCLEASE/PHOSPHATASE FAMILY DOMAIN-CONTAINING PROTEIN 1"/>
    <property type="match status" value="1"/>
</dbReference>
<dbReference type="GO" id="GO:0006281">
    <property type="term" value="P:DNA repair"/>
    <property type="evidence" value="ECO:0007669"/>
    <property type="project" value="InterPro"/>
</dbReference>
<feature type="region of interest" description="Disordered" evidence="1">
    <location>
        <begin position="62"/>
        <end position="101"/>
    </location>
</feature>
<dbReference type="PANTHER" id="PTHR21180:SF32">
    <property type="entry name" value="ENDONUCLEASE_EXONUCLEASE_PHOSPHATASE FAMILY DOMAIN-CONTAINING PROTEIN 1"/>
    <property type="match status" value="1"/>
</dbReference>
<evidence type="ECO:0000313" key="4">
    <source>
        <dbReference type="EMBL" id="NHM13721.1"/>
    </source>
</evidence>
<keyword evidence="6" id="KW-1185">Reference proteome</keyword>
<gene>
    <name evidence="4" type="ORF">GMI68_02850</name>
    <name evidence="5" type="ORF">J7S26_04070</name>
</gene>
<dbReference type="SMART" id="SM00278">
    <property type="entry name" value="HhH1"/>
    <property type="match status" value="2"/>
</dbReference>
<dbReference type="Pfam" id="PF12836">
    <property type="entry name" value="HHH_3"/>
    <property type="match status" value="1"/>
</dbReference>
<dbReference type="InterPro" id="IPR010994">
    <property type="entry name" value="RuvA_2-like"/>
</dbReference>
<dbReference type="SUPFAM" id="SSF47781">
    <property type="entry name" value="RuvA domain 2-like"/>
    <property type="match status" value="1"/>
</dbReference>
<name>A0A9E6SV12_9ACTN</name>
<dbReference type="Pfam" id="PF10531">
    <property type="entry name" value="SLBB"/>
    <property type="match status" value="1"/>
</dbReference>
<keyword evidence="2" id="KW-0812">Transmembrane</keyword>
<protein>
    <submittedName>
        <fullName evidence="5">ComEA family DNA-binding protein</fullName>
    </submittedName>
</protein>
<dbReference type="KEGG" id="ebz:J7S26_04070"/>
<dbReference type="Proteomes" id="UP000636394">
    <property type="component" value="Unassembled WGS sequence"/>
</dbReference>
<dbReference type="InterPro" id="IPR004509">
    <property type="entry name" value="Competence_ComEA_HhH"/>
</dbReference>
<evidence type="ECO:0000256" key="2">
    <source>
        <dbReference type="SAM" id="Phobius"/>
    </source>
</evidence>
<dbReference type="NCBIfam" id="TIGR00426">
    <property type="entry name" value="competence protein ComEA helix-hairpin-helix repeat region"/>
    <property type="match status" value="1"/>
</dbReference>
<dbReference type="Gene3D" id="3.10.560.10">
    <property type="entry name" value="Outer membrane lipoprotein wza domain like"/>
    <property type="match status" value="1"/>
</dbReference>
<dbReference type="EMBL" id="CP072829">
    <property type="protein sequence ID" value="QTU85090.1"/>
    <property type="molecule type" value="Genomic_DNA"/>
</dbReference>
<accession>A0A9E6SV12</accession>
<dbReference type="InterPro" id="IPR003583">
    <property type="entry name" value="Hlx-hairpin-Hlx_DNA-bd_motif"/>
</dbReference>
<evidence type="ECO:0000313" key="6">
    <source>
        <dbReference type="Proteomes" id="UP000636394"/>
    </source>
</evidence>
<reference evidence="4 6" key="1">
    <citation type="submission" date="2019-11" db="EMBL/GenBank/DDBJ databases">
        <title>Eggerthellaceae novel genus isolated from the rectal contents of marmort.</title>
        <authorList>
            <person name="Zhang G."/>
        </authorList>
    </citation>
    <scope>NUCLEOTIDE SEQUENCE [LARGE SCALE GENOMIC DNA]</scope>
    <source>
        <strain evidence="6">zg-886</strain>
        <strain evidence="4">Zg-886</strain>
    </source>
</reference>
<dbReference type="Proteomes" id="UP000671910">
    <property type="component" value="Chromosome"/>
</dbReference>
<dbReference type="InterPro" id="IPR019554">
    <property type="entry name" value="Soluble_ligand-bd"/>
</dbReference>
<sequence length="271" mass="26575">MAFVEQAESLRSKAHLGGAKLPVAIGIAVAAVAVVVFAGASLFGAVSGESLVIEQALAGQEAGAGQQPEKPSEDASKAQEQASEKSSGQEGETAAAGASGAAGELGAEPVAAVPATVFVHVGGAVASPGVYEMSASSRVADAIELAGGFSADGAPDAVNLARPVVDGERIIVPTQEEYAAAGTGWDAAAQEAPGTAGSSTGAAEAAPALVNINTATAEELQTLSGVGPSTAEKIVADRDANGPFETCEDLQRVSGIGEKKYAALADFICVG</sequence>
<feature type="compositionally biased region" description="Low complexity" evidence="1">
    <location>
        <begin position="86"/>
        <end position="101"/>
    </location>
</feature>
<keyword evidence="5" id="KW-0238">DNA-binding</keyword>
<feature type="domain" description="Helix-hairpin-helix DNA-binding motif class 1" evidence="3">
    <location>
        <begin position="248"/>
        <end position="267"/>
    </location>
</feature>
<evidence type="ECO:0000313" key="5">
    <source>
        <dbReference type="EMBL" id="QTU85090.1"/>
    </source>
</evidence>
<dbReference type="GO" id="GO:0003677">
    <property type="term" value="F:DNA binding"/>
    <property type="evidence" value="ECO:0007669"/>
    <property type="project" value="UniProtKB-KW"/>
</dbReference>
<dbReference type="GO" id="GO:0015628">
    <property type="term" value="P:protein secretion by the type II secretion system"/>
    <property type="evidence" value="ECO:0007669"/>
    <property type="project" value="TreeGrafter"/>
</dbReference>
<dbReference type="EMBL" id="WPCR01000003">
    <property type="protein sequence ID" value="NHM13721.1"/>
    <property type="molecule type" value="Genomic_DNA"/>
</dbReference>
<evidence type="ECO:0000259" key="3">
    <source>
        <dbReference type="SMART" id="SM00278"/>
    </source>
</evidence>
<dbReference type="Gene3D" id="1.10.150.320">
    <property type="entry name" value="Photosystem II 12 kDa extrinsic protein"/>
    <property type="match status" value="1"/>
</dbReference>
<keyword evidence="2" id="KW-1133">Transmembrane helix</keyword>
<reference evidence="5" key="2">
    <citation type="submission" date="2021-04" db="EMBL/GenBank/DDBJ databases">
        <title>Novel species in family Eggerthellaceae.</title>
        <authorList>
            <person name="Zhang G."/>
        </authorList>
    </citation>
    <scope>NUCLEOTIDE SEQUENCE</scope>
    <source>
        <strain evidence="5">Zg-886</strain>
    </source>
</reference>
<proteinExistence type="predicted"/>
<dbReference type="GO" id="GO:0015627">
    <property type="term" value="C:type II protein secretion system complex"/>
    <property type="evidence" value="ECO:0007669"/>
    <property type="project" value="TreeGrafter"/>
</dbReference>
<feature type="transmembrane region" description="Helical" evidence="2">
    <location>
        <begin position="21"/>
        <end position="46"/>
    </location>
</feature>
<dbReference type="InterPro" id="IPR051675">
    <property type="entry name" value="Endo/Exo/Phosphatase_dom_1"/>
</dbReference>
<evidence type="ECO:0000313" key="7">
    <source>
        <dbReference type="Proteomes" id="UP000671910"/>
    </source>
</evidence>
<dbReference type="RefSeq" id="WP_166338757.1">
    <property type="nucleotide sequence ID" value="NZ_CP072829.1"/>
</dbReference>
<feature type="domain" description="Helix-hairpin-helix DNA-binding motif class 1" evidence="3">
    <location>
        <begin position="218"/>
        <end position="237"/>
    </location>
</feature>
<evidence type="ECO:0000256" key="1">
    <source>
        <dbReference type="SAM" id="MobiDB-lite"/>
    </source>
</evidence>
<keyword evidence="2" id="KW-0472">Membrane</keyword>
<organism evidence="5 7">
    <name type="scientific">Xiamenia xianingshaonis</name>
    <dbReference type="NCBI Taxonomy" id="2682776"/>
    <lineage>
        <taxon>Bacteria</taxon>
        <taxon>Bacillati</taxon>
        <taxon>Actinomycetota</taxon>
        <taxon>Coriobacteriia</taxon>
        <taxon>Eggerthellales</taxon>
        <taxon>Eggerthellaceae</taxon>
        <taxon>Xiamenia</taxon>
    </lineage>
</organism>